<accession>A0A1X7DLD7</accession>
<dbReference type="InterPro" id="IPR016161">
    <property type="entry name" value="Ald_DH/histidinol_DH"/>
</dbReference>
<keyword evidence="1" id="KW-0560">Oxidoreductase</keyword>
<organism evidence="2 3">
    <name type="scientific">Trinickia caryophylli</name>
    <name type="common">Paraburkholderia caryophylli</name>
    <dbReference type="NCBI Taxonomy" id="28094"/>
    <lineage>
        <taxon>Bacteria</taxon>
        <taxon>Pseudomonadati</taxon>
        <taxon>Pseudomonadota</taxon>
        <taxon>Betaproteobacteria</taxon>
        <taxon>Burkholderiales</taxon>
        <taxon>Burkholderiaceae</taxon>
        <taxon>Trinickia</taxon>
    </lineage>
</organism>
<gene>
    <name evidence="2" type="ORF">SAMN06295900_103359</name>
</gene>
<dbReference type="Proteomes" id="UP000192911">
    <property type="component" value="Unassembled WGS sequence"/>
</dbReference>
<evidence type="ECO:0000313" key="2">
    <source>
        <dbReference type="EMBL" id="SMF17511.1"/>
    </source>
</evidence>
<reference evidence="3" key="1">
    <citation type="submission" date="2017-04" db="EMBL/GenBank/DDBJ databases">
        <authorList>
            <person name="Varghese N."/>
            <person name="Submissions S."/>
        </authorList>
    </citation>
    <scope>NUCLEOTIDE SEQUENCE [LARGE SCALE GENOMIC DNA]</scope>
    <source>
        <strain evidence="3">Ballard 720</strain>
    </source>
</reference>
<dbReference type="Gene3D" id="3.40.605.10">
    <property type="entry name" value="Aldehyde Dehydrogenase, Chain A, domain 1"/>
    <property type="match status" value="1"/>
</dbReference>
<sequence>MTQRYALHDLIRSDNFIDGKWVSAGSGKRFAVTDPATGDVIAQVADSGPADARAATDAADLECA</sequence>
<dbReference type="InterPro" id="IPR016162">
    <property type="entry name" value="Ald_DH_N"/>
</dbReference>
<protein>
    <recommendedName>
        <fullName evidence="4">Aldehyde dehydrogenase family protein</fullName>
    </recommendedName>
</protein>
<proteinExistence type="predicted"/>
<dbReference type="AlphaFoldDB" id="A0A1X7DLD7"/>
<evidence type="ECO:0008006" key="4">
    <source>
        <dbReference type="Google" id="ProtNLM"/>
    </source>
</evidence>
<name>A0A1X7DLD7_TRICW</name>
<dbReference type="SUPFAM" id="SSF53720">
    <property type="entry name" value="ALDH-like"/>
    <property type="match status" value="1"/>
</dbReference>
<dbReference type="GO" id="GO:0016491">
    <property type="term" value="F:oxidoreductase activity"/>
    <property type="evidence" value="ECO:0007669"/>
    <property type="project" value="UniProtKB-KW"/>
</dbReference>
<evidence type="ECO:0000313" key="3">
    <source>
        <dbReference type="Proteomes" id="UP000192911"/>
    </source>
</evidence>
<dbReference type="STRING" id="28094.SAMN06295900_103359"/>
<evidence type="ECO:0000256" key="1">
    <source>
        <dbReference type="ARBA" id="ARBA00023002"/>
    </source>
</evidence>
<keyword evidence="3" id="KW-1185">Reference proteome</keyword>
<dbReference type="EMBL" id="FXAH01000003">
    <property type="protein sequence ID" value="SMF17511.1"/>
    <property type="molecule type" value="Genomic_DNA"/>
</dbReference>